<evidence type="ECO:0000313" key="7">
    <source>
        <dbReference type="Proteomes" id="UP000285844"/>
    </source>
</evidence>
<evidence type="ECO:0000313" key="6">
    <source>
        <dbReference type="Proteomes" id="UP000285201"/>
    </source>
</evidence>
<dbReference type="Pfam" id="PF00550">
    <property type="entry name" value="PP-binding"/>
    <property type="match status" value="1"/>
</dbReference>
<proteinExistence type="predicted"/>
<dbReference type="Gene3D" id="1.10.1200.10">
    <property type="entry name" value="ACP-like"/>
    <property type="match status" value="1"/>
</dbReference>
<evidence type="ECO:0000313" key="2">
    <source>
        <dbReference type="EMBL" id="RHC15432.1"/>
    </source>
</evidence>
<dbReference type="Proteomes" id="UP000285844">
    <property type="component" value="Unassembled WGS sequence"/>
</dbReference>
<dbReference type="EMBL" id="QSIS01000002">
    <property type="protein sequence ID" value="RHD10447.1"/>
    <property type="molecule type" value="Genomic_DNA"/>
</dbReference>
<evidence type="ECO:0000259" key="1">
    <source>
        <dbReference type="Pfam" id="PF00550"/>
    </source>
</evidence>
<name>A0A413Z247_9FIRM</name>
<evidence type="ECO:0000313" key="4">
    <source>
        <dbReference type="EMBL" id="RHL70235.1"/>
    </source>
</evidence>
<organism evidence="2 7">
    <name type="scientific">Lachnospira eligens</name>
    <dbReference type="NCBI Taxonomy" id="39485"/>
    <lineage>
        <taxon>Bacteria</taxon>
        <taxon>Bacillati</taxon>
        <taxon>Bacillota</taxon>
        <taxon>Clostridia</taxon>
        <taxon>Lachnospirales</taxon>
        <taxon>Lachnospiraceae</taxon>
        <taxon>Lachnospira</taxon>
    </lineage>
</organism>
<dbReference type="SUPFAM" id="SSF47336">
    <property type="entry name" value="ACP-like"/>
    <property type="match status" value="1"/>
</dbReference>
<dbReference type="InterPro" id="IPR009081">
    <property type="entry name" value="PP-bd_ACP"/>
</dbReference>
<reference evidence="5 6" key="1">
    <citation type="submission" date="2018-08" db="EMBL/GenBank/DDBJ databases">
        <title>A genome reference for cultivated species of the human gut microbiota.</title>
        <authorList>
            <person name="Zou Y."/>
            <person name="Xue W."/>
            <person name="Luo G."/>
        </authorList>
    </citation>
    <scope>NUCLEOTIDE SEQUENCE [LARGE SCALE GENOMIC DNA]</scope>
    <source>
        <strain evidence="4 6">AF36-7BH</strain>
        <strain evidence="3 5">AM32-2AC</strain>
        <strain evidence="2 7">AM37-3BH</strain>
    </source>
</reference>
<dbReference type="Proteomes" id="UP000284794">
    <property type="component" value="Unassembled WGS sequence"/>
</dbReference>
<sequence>MVFEKLKEIFGRVMPQCDPATITMDSVLATDLGVDSLNMMLLAITVEDEFKIRFSSDAKLETVKDIVDYVEANVK</sequence>
<comment type="caution">
    <text evidence="2">The sequence shown here is derived from an EMBL/GenBank/DDBJ whole genome shotgun (WGS) entry which is preliminary data.</text>
</comment>
<accession>A0A413Z247</accession>
<dbReference type="AlphaFoldDB" id="A0A413Z247"/>
<gene>
    <name evidence="4" type="ORF">DW007_04475</name>
    <name evidence="3" type="ORF">DW811_02020</name>
    <name evidence="2" type="ORF">DW858_00900</name>
</gene>
<dbReference type="InterPro" id="IPR036736">
    <property type="entry name" value="ACP-like_sf"/>
</dbReference>
<dbReference type="RefSeq" id="WP_118009409.1">
    <property type="nucleotide sequence ID" value="NZ_DAWDTH010000009.1"/>
</dbReference>
<feature type="domain" description="Carrier" evidence="1">
    <location>
        <begin position="4"/>
        <end position="70"/>
    </location>
</feature>
<evidence type="ECO:0000313" key="5">
    <source>
        <dbReference type="Proteomes" id="UP000284794"/>
    </source>
</evidence>
<dbReference type="EMBL" id="QSHM01000001">
    <property type="protein sequence ID" value="RHC15432.1"/>
    <property type="molecule type" value="Genomic_DNA"/>
</dbReference>
<evidence type="ECO:0000313" key="3">
    <source>
        <dbReference type="EMBL" id="RHD10447.1"/>
    </source>
</evidence>
<dbReference type="Proteomes" id="UP000285201">
    <property type="component" value="Unassembled WGS sequence"/>
</dbReference>
<protein>
    <submittedName>
        <fullName evidence="2">Acyl carrier protein</fullName>
    </submittedName>
</protein>
<dbReference type="EMBL" id="QROY01000003">
    <property type="protein sequence ID" value="RHL70235.1"/>
    <property type="molecule type" value="Genomic_DNA"/>
</dbReference>